<accession>A0A484ND58</accession>
<gene>
    <name evidence="1" type="ORF">CCAM_LOCUS39974</name>
</gene>
<keyword evidence="2" id="KW-1185">Reference proteome</keyword>
<dbReference type="AlphaFoldDB" id="A0A484ND58"/>
<dbReference type="Proteomes" id="UP000595140">
    <property type="component" value="Unassembled WGS sequence"/>
</dbReference>
<sequence>MLLPPSQKDLHVSKKLCSTIPFPFLLKNPTYFFKSYLSHHTFFLIIYTSHHIFTHHVKDIFGKSTQNYLFLNFYIGQSVLIFMGRGVENRIWLVNFL</sequence>
<evidence type="ECO:0000313" key="2">
    <source>
        <dbReference type="Proteomes" id="UP000595140"/>
    </source>
</evidence>
<reference evidence="1 2" key="1">
    <citation type="submission" date="2018-04" db="EMBL/GenBank/DDBJ databases">
        <authorList>
            <person name="Vogel A."/>
        </authorList>
    </citation>
    <scope>NUCLEOTIDE SEQUENCE [LARGE SCALE GENOMIC DNA]</scope>
</reference>
<dbReference type="EMBL" id="OOIL02006568">
    <property type="protein sequence ID" value="VFQ98198.1"/>
    <property type="molecule type" value="Genomic_DNA"/>
</dbReference>
<protein>
    <submittedName>
        <fullName evidence="1">Uncharacterized protein</fullName>
    </submittedName>
</protein>
<evidence type="ECO:0000313" key="1">
    <source>
        <dbReference type="EMBL" id="VFQ98198.1"/>
    </source>
</evidence>
<organism evidence="1 2">
    <name type="scientific">Cuscuta campestris</name>
    <dbReference type="NCBI Taxonomy" id="132261"/>
    <lineage>
        <taxon>Eukaryota</taxon>
        <taxon>Viridiplantae</taxon>
        <taxon>Streptophyta</taxon>
        <taxon>Embryophyta</taxon>
        <taxon>Tracheophyta</taxon>
        <taxon>Spermatophyta</taxon>
        <taxon>Magnoliopsida</taxon>
        <taxon>eudicotyledons</taxon>
        <taxon>Gunneridae</taxon>
        <taxon>Pentapetalae</taxon>
        <taxon>asterids</taxon>
        <taxon>lamiids</taxon>
        <taxon>Solanales</taxon>
        <taxon>Convolvulaceae</taxon>
        <taxon>Cuscuteae</taxon>
        <taxon>Cuscuta</taxon>
        <taxon>Cuscuta subgen. Grammica</taxon>
        <taxon>Cuscuta sect. Cleistogrammica</taxon>
    </lineage>
</organism>
<proteinExistence type="predicted"/>
<name>A0A484ND58_9ASTE</name>